<evidence type="ECO:0000256" key="2">
    <source>
        <dbReference type="ARBA" id="ARBA00023043"/>
    </source>
</evidence>
<accession>A0A3N4I8B3</accession>
<dbReference type="EMBL" id="ML119677">
    <property type="protein sequence ID" value="RPA81717.1"/>
    <property type="molecule type" value="Genomic_DNA"/>
</dbReference>
<keyword evidence="4" id="KW-0175">Coiled coil</keyword>
<dbReference type="PROSITE" id="PS50088">
    <property type="entry name" value="ANK_REPEAT"/>
    <property type="match status" value="5"/>
</dbReference>
<dbReference type="Pfam" id="PF12796">
    <property type="entry name" value="Ank_2"/>
    <property type="match status" value="2"/>
</dbReference>
<dbReference type="SMART" id="SM00248">
    <property type="entry name" value="ANK"/>
    <property type="match status" value="10"/>
</dbReference>
<feature type="transmembrane region" description="Helical" evidence="6">
    <location>
        <begin position="143"/>
        <end position="164"/>
    </location>
</feature>
<keyword evidence="8" id="KW-1185">Reference proteome</keyword>
<reference evidence="7 8" key="1">
    <citation type="journal article" date="2018" name="Nat. Ecol. Evol.">
        <title>Pezizomycetes genomes reveal the molecular basis of ectomycorrhizal truffle lifestyle.</title>
        <authorList>
            <person name="Murat C."/>
            <person name="Payen T."/>
            <person name="Noel B."/>
            <person name="Kuo A."/>
            <person name="Morin E."/>
            <person name="Chen J."/>
            <person name="Kohler A."/>
            <person name="Krizsan K."/>
            <person name="Balestrini R."/>
            <person name="Da Silva C."/>
            <person name="Montanini B."/>
            <person name="Hainaut M."/>
            <person name="Levati E."/>
            <person name="Barry K.W."/>
            <person name="Belfiori B."/>
            <person name="Cichocki N."/>
            <person name="Clum A."/>
            <person name="Dockter R.B."/>
            <person name="Fauchery L."/>
            <person name="Guy J."/>
            <person name="Iotti M."/>
            <person name="Le Tacon F."/>
            <person name="Lindquist E.A."/>
            <person name="Lipzen A."/>
            <person name="Malagnac F."/>
            <person name="Mello A."/>
            <person name="Molinier V."/>
            <person name="Miyauchi S."/>
            <person name="Poulain J."/>
            <person name="Riccioni C."/>
            <person name="Rubini A."/>
            <person name="Sitrit Y."/>
            <person name="Splivallo R."/>
            <person name="Traeger S."/>
            <person name="Wang M."/>
            <person name="Zifcakova L."/>
            <person name="Wipf D."/>
            <person name="Zambonelli A."/>
            <person name="Paolocci F."/>
            <person name="Nowrousian M."/>
            <person name="Ottonello S."/>
            <person name="Baldrian P."/>
            <person name="Spatafora J.W."/>
            <person name="Henrissat B."/>
            <person name="Nagy L.G."/>
            <person name="Aury J.M."/>
            <person name="Wincker P."/>
            <person name="Grigoriev I.V."/>
            <person name="Bonfante P."/>
            <person name="Martin F.M."/>
        </authorList>
    </citation>
    <scope>NUCLEOTIDE SEQUENCE [LARGE SCALE GENOMIC DNA]</scope>
    <source>
        <strain evidence="7 8">RN42</strain>
    </source>
</reference>
<proteinExistence type="predicted"/>
<protein>
    <submittedName>
        <fullName evidence="7">Ankyrin</fullName>
    </submittedName>
</protein>
<evidence type="ECO:0000256" key="3">
    <source>
        <dbReference type="PROSITE-ProRule" id="PRU00023"/>
    </source>
</evidence>
<dbReference type="PROSITE" id="PS50297">
    <property type="entry name" value="ANK_REP_REGION"/>
    <property type="match status" value="4"/>
</dbReference>
<dbReference type="Proteomes" id="UP000275078">
    <property type="component" value="Unassembled WGS sequence"/>
</dbReference>
<evidence type="ECO:0000256" key="5">
    <source>
        <dbReference type="SAM" id="MobiDB-lite"/>
    </source>
</evidence>
<feature type="repeat" description="ANK" evidence="3">
    <location>
        <begin position="1639"/>
        <end position="1671"/>
    </location>
</feature>
<gene>
    <name evidence="7" type="ORF">BJ508DRAFT_109787</name>
</gene>
<keyword evidence="6" id="KW-1133">Transmembrane helix</keyword>
<feature type="region of interest" description="Disordered" evidence="5">
    <location>
        <begin position="1713"/>
        <end position="1741"/>
    </location>
</feature>
<evidence type="ECO:0000256" key="6">
    <source>
        <dbReference type="SAM" id="Phobius"/>
    </source>
</evidence>
<evidence type="ECO:0000313" key="7">
    <source>
        <dbReference type="EMBL" id="RPA81717.1"/>
    </source>
</evidence>
<feature type="transmembrane region" description="Helical" evidence="6">
    <location>
        <begin position="518"/>
        <end position="538"/>
    </location>
</feature>
<keyword evidence="6" id="KW-0472">Membrane</keyword>
<dbReference type="InterPro" id="IPR036770">
    <property type="entry name" value="Ankyrin_rpt-contain_sf"/>
</dbReference>
<dbReference type="PANTHER" id="PTHR24198:SF165">
    <property type="entry name" value="ANKYRIN REPEAT-CONTAINING PROTEIN-RELATED"/>
    <property type="match status" value="1"/>
</dbReference>
<feature type="compositionally biased region" description="Low complexity" evidence="5">
    <location>
        <begin position="1724"/>
        <end position="1741"/>
    </location>
</feature>
<keyword evidence="1" id="KW-0677">Repeat</keyword>
<feature type="repeat" description="ANK" evidence="3">
    <location>
        <begin position="1444"/>
        <end position="1476"/>
    </location>
</feature>
<dbReference type="PANTHER" id="PTHR24198">
    <property type="entry name" value="ANKYRIN REPEAT AND PROTEIN KINASE DOMAIN-CONTAINING PROTEIN"/>
    <property type="match status" value="1"/>
</dbReference>
<keyword evidence="2 3" id="KW-0040">ANK repeat</keyword>
<dbReference type="PRINTS" id="PR01415">
    <property type="entry name" value="ANKYRIN"/>
</dbReference>
<name>A0A3N4I8B3_ASCIM</name>
<keyword evidence="6" id="KW-0812">Transmembrane</keyword>
<dbReference type="OrthoDB" id="6781668at2759"/>
<organism evidence="7 8">
    <name type="scientific">Ascobolus immersus RN42</name>
    <dbReference type="NCBI Taxonomy" id="1160509"/>
    <lineage>
        <taxon>Eukaryota</taxon>
        <taxon>Fungi</taxon>
        <taxon>Dikarya</taxon>
        <taxon>Ascomycota</taxon>
        <taxon>Pezizomycotina</taxon>
        <taxon>Pezizomycetes</taxon>
        <taxon>Pezizales</taxon>
        <taxon>Ascobolaceae</taxon>
        <taxon>Ascobolus</taxon>
    </lineage>
</organism>
<feature type="repeat" description="ANK" evidence="3">
    <location>
        <begin position="1408"/>
        <end position="1440"/>
    </location>
</feature>
<evidence type="ECO:0000313" key="8">
    <source>
        <dbReference type="Proteomes" id="UP000275078"/>
    </source>
</evidence>
<feature type="transmembrane region" description="Helical" evidence="6">
    <location>
        <begin position="83"/>
        <end position="103"/>
    </location>
</feature>
<dbReference type="STRING" id="1160509.A0A3N4I8B3"/>
<feature type="coiled-coil region" evidence="4">
    <location>
        <begin position="1032"/>
        <end position="1066"/>
    </location>
</feature>
<dbReference type="InterPro" id="IPR002110">
    <property type="entry name" value="Ankyrin_rpt"/>
</dbReference>
<feature type="repeat" description="ANK" evidence="3">
    <location>
        <begin position="1304"/>
        <end position="1336"/>
    </location>
</feature>
<dbReference type="Gene3D" id="1.25.40.20">
    <property type="entry name" value="Ankyrin repeat-containing domain"/>
    <property type="match status" value="3"/>
</dbReference>
<evidence type="ECO:0000256" key="4">
    <source>
        <dbReference type="SAM" id="Coils"/>
    </source>
</evidence>
<feature type="transmembrane region" description="Helical" evidence="6">
    <location>
        <begin position="313"/>
        <end position="334"/>
    </location>
</feature>
<dbReference type="Pfam" id="PF00023">
    <property type="entry name" value="Ank"/>
    <property type="match status" value="1"/>
</dbReference>
<feature type="transmembrane region" description="Helical" evidence="6">
    <location>
        <begin position="354"/>
        <end position="375"/>
    </location>
</feature>
<dbReference type="SUPFAM" id="SSF48403">
    <property type="entry name" value="Ankyrin repeat"/>
    <property type="match status" value="1"/>
</dbReference>
<sequence length="1741" mass="193475">MQQQKGALMPGIEDESLHAPEYEDEHASVRTNQDIQTMTGLEFIGYAEKDEAQQVPTSRRHTGSNEPYGAAVRGQATRCLRRLASTYIGVLSFFARIPFVYAAEFGDDATNDLFSDFGPLLSLFGEQVAKQFLATSTTWEDNILFALGPLGIVTAIVSAIRIGGPPWLRALIGRSRESRAIAEEELTTSTSQDVCEIWNGQSVVRLVGAPKIVQLVYLEDRSLQAEDRLLTLEAETRNGHKFEMQDKTVADSHLRYLWHFGRYFLPAQSTVPHDIEARTVPGNTETHIGAIAPNLFLNLRSRMSNWRRWEQRAFLILGVALQAGVLAFTGPTTYHPKLKFKFMKEGDPVESQAYPLTAVGTVLLVLGMWVCSFVVESSTREDVWEVRETGSIPSSCLPPQPTKPFRVFWLQQSGSVTDQQFDSYAIIARQQRTSLLTSRLRSTLRPSVTPTRVLPQSGKRKTQNAVHIENTTMQHHYPCRSAKLVRPSGTLQIITTLGSIISTVGFVLQFTGFRSSHFSAAIAQLITTAIMIVVRAYLRRGLALTPAAYRVPDGFEMEWMATRLAFEAEKMWSPDPELSYYMRIKSLFSTVTHPAGNSNGCTSLAADCNCNIFDGTCWNWGVHSGHDTSFFEFHSLSPGLLTSGCQRAVKCRERIGRLSRWNTPVSDAAISLSTAIDTIMNTLFADEKHTDMAWTMRGFRTPGDSTDSGLIYMTVKRQKSGWKSSATELEAVLALWLFSIRSQQTQVHTGGPDSNPESDWLRESDEARRVPALRRLGVARRDSAYIRDLMWYMEDAFAELHSINEETSIADSTLSSNLALDVHSTHIFGFKTAHGTAPADAKRKFRFSLKPLDARQPSFTNSGSEDSESWSLGMWSDAALEQHLVHDMFSSFMWCVGKKMERLKGKTEVVPISADDTPEEERWKSFRLRSESLINLTNNVVTVSGEWLGGLHGVLWSIVPPLSELDKLPEPMEIIDHVRDVSLAFEAVGNWPKAVAVHLFLFKLCKTFRVGSDTRKKATAVIFHFCSVISDLRREQEDFNTDEDLIEEARANETALLDALSELERDGGPDLLRKLLILYRLQNRPLLSFEARMKDLGIDVTNCRSSFKGFHGASALHLEALLKPVTDFVWEFEASEMNAQDELGLTPLHYHFFSQRPTTDSVLGLRSFWRGMNRQGEQAGKTTPPVRLNPKLVDISGWSTLHCAVAKPCNSAALEMLMSIVGLETAVRNTADYGLGQDLSGKTPFFYAQAKDVAQNLVSRGITALNLTARDGSDAILNVVRQGFDGPASVFLDVGANPKSTDGLGRTVLHWAAYHGHVELMRYLRKKGADPNARDSTDKLPLHWTRAGDMLGEEVWSILDLKTSDADIRDGKHQTVLHLGAKAGTLTLSSLQFLLGKDKNLLDAFDLHSISPLSYAAKNNHRETARLLLNAGADMQQRAVKVNNSTTALALAVEKGHDDIVRLLLNWGLQVNQRDTKNVGHDWIPWKGVGVFLICARRNHQHLVRIFFTRGADPHLQDVSQALKHAMEDGNESMALLLLRKGCQIERDFAIQRPGSAWLFSLACYKGLYETARIMLELGTEVDAVEAEATSGFWLDISAKSSEFPLDHTALYNATIAGQEPVVRLLLLHGALVNHEGADGRTALWQAVARGHVSLVRLLLRHGAHLGTRKVGIEQLPEPAEEIAIFLVEHDIPYKEFLEPLLVLDDPVAIGGPAETESTDVDDGSSQVSSSNAGSDISFVL</sequence>
<evidence type="ECO:0000256" key="1">
    <source>
        <dbReference type="ARBA" id="ARBA00022737"/>
    </source>
</evidence>
<feature type="repeat" description="ANK" evidence="3">
    <location>
        <begin position="1606"/>
        <end position="1638"/>
    </location>
</feature>